<organism evidence="1 2">
    <name type="scientific">Maliponia aquimaris</name>
    <dbReference type="NCBI Taxonomy" id="1673631"/>
    <lineage>
        <taxon>Bacteria</taxon>
        <taxon>Pseudomonadati</taxon>
        <taxon>Pseudomonadota</taxon>
        <taxon>Alphaproteobacteria</taxon>
        <taxon>Rhodobacterales</taxon>
        <taxon>Paracoccaceae</taxon>
        <taxon>Maliponia</taxon>
    </lineage>
</organism>
<dbReference type="AlphaFoldDB" id="A0A238KTP3"/>
<gene>
    <name evidence="1" type="ORF">MAA8898_03347</name>
</gene>
<dbReference type="RefSeq" id="WP_094022137.1">
    <property type="nucleotide sequence ID" value="NZ_FXYF01000009.1"/>
</dbReference>
<proteinExistence type="predicted"/>
<sequence>MTDPTFTDAEFERFLKDISVAFMRPEFTLWRRRLLLPFSMVTADGPVTLHTDADVARNFALYLKACEAMGLNLVHREPMGIEQCPDGTVLATYRTHLMHNATRLADPYTSTALLHPCPDGWRMSAILNARGHHTWTGRPPTNSGE</sequence>
<dbReference type="OrthoDB" id="7651124at2"/>
<evidence type="ECO:0000313" key="1">
    <source>
        <dbReference type="EMBL" id="SMX46169.1"/>
    </source>
</evidence>
<evidence type="ECO:0008006" key="3">
    <source>
        <dbReference type="Google" id="ProtNLM"/>
    </source>
</evidence>
<accession>A0A238KTP3</accession>
<dbReference type="Proteomes" id="UP000207598">
    <property type="component" value="Unassembled WGS sequence"/>
</dbReference>
<keyword evidence="2" id="KW-1185">Reference proteome</keyword>
<protein>
    <recommendedName>
        <fullName evidence="3">DUF4440 domain-containing protein</fullName>
    </recommendedName>
</protein>
<name>A0A238KTP3_9RHOB</name>
<reference evidence="1 2" key="1">
    <citation type="submission" date="2017-05" db="EMBL/GenBank/DDBJ databases">
        <authorList>
            <person name="Song R."/>
            <person name="Chenine A.L."/>
            <person name="Ruprecht R.M."/>
        </authorList>
    </citation>
    <scope>NUCLEOTIDE SEQUENCE [LARGE SCALE GENOMIC DNA]</scope>
    <source>
        <strain evidence="1 2">CECT 8898</strain>
    </source>
</reference>
<dbReference type="EMBL" id="FXYF01000009">
    <property type="protein sequence ID" value="SMX46169.1"/>
    <property type="molecule type" value="Genomic_DNA"/>
</dbReference>
<evidence type="ECO:0000313" key="2">
    <source>
        <dbReference type="Proteomes" id="UP000207598"/>
    </source>
</evidence>